<feature type="compositionally biased region" description="Low complexity" evidence="1">
    <location>
        <begin position="158"/>
        <end position="182"/>
    </location>
</feature>
<name>A0AAE0J570_9PEZI</name>
<organism evidence="2 3">
    <name type="scientific">Cercophora scortea</name>
    <dbReference type="NCBI Taxonomy" id="314031"/>
    <lineage>
        <taxon>Eukaryota</taxon>
        <taxon>Fungi</taxon>
        <taxon>Dikarya</taxon>
        <taxon>Ascomycota</taxon>
        <taxon>Pezizomycotina</taxon>
        <taxon>Sordariomycetes</taxon>
        <taxon>Sordariomycetidae</taxon>
        <taxon>Sordariales</taxon>
        <taxon>Lasiosphaeriaceae</taxon>
        <taxon>Cercophora</taxon>
    </lineage>
</organism>
<feature type="region of interest" description="Disordered" evidence="1">
    <location>
        <begin position="158"/>
        <end position="183"/>
    </location>
</feature>
<evidence type="ECO:0000313" key="2">
    <source>
        <dbReference type="EMBL" id="KAK3336426.1"/>
    </source>
</evidence>
<reference evidence="2" key="1">
    <citation type="journal article" date="2023" name="Mol. Phylogenet. Evol.">
        <title>Genome-scale phylogeny and comparative genomics of the fungal order Sordariales.</title>
        <authorList>
            <person name="Hensen N."/>
            <person name="Bonometti L."/>
            <person name="Westerberg I."/>
            <person name="Brannstrom I.O."/>
            <person name="Guillou S."/>
            <person name="Cros-Aarteil S."/>
            <person name="Calhoun S."/>
            <person name="Haridas S."/>
            <person name="Kuo A."/>
            <person name="Mondo S."/>
            <person name="Pangilinan J."/>
            <person name="Riley R."/>
            <person name="LaButti K."/>
            <person name="Andreopoulos B."/>
            <person name="Lipzen A."/>
            <person name="Chen C."/>
            <person name="Yan M."/>
            <person name="Daum C."/>
            <person name="Ng V."/>
            <person name="Clum A."/>
            <person name="Steindorff A."/>
            <person name="Ohm R.A."/>
            <person name="Martin F."/>
            <person name="Silar P."/>
            <person name="Natvig D.O."/>
            <person name="Lalanne C."/>
            <person name="Gautier V."/>
            <person name="Ament-Velasquez S.L."/>
            <person name="Kruys A."/>
            <person name="Hutchinson M.I."/>
            <person name="Powell A.J."/>
            <person name="Barry K."/>
            <person name="Miller A.N."/>
            <person name="Grigoriev I.V."/>
            <person name="Debuchy R."/>
            <person name="Gladieux P."/>
            <person name="Hiltunen Thoren M."/>
            <person name="Johannesson H."/>
        </authorList>
    </citation>
    <scope>NUCLEOTIDE SEQUENCE</scope>
    <source>
        <strain evidence="2">SMH4131-1</strain>
    </source>
</reference>
<dbReference type="AlphaFoldDB" id="A0AAE0J570"/>
<accession>A0AAE0J570</accession>
<dbReference type="Proteomes" id="UP001286456">
    <property type="component" value="Unassembled WGS sequence"/>
</dbReference>
<dbReference type="EMBL" id="JAUEPO010000001">
    <property type="protein sequence ID" value="KAK3336426.1"/>
    <property type="molecule type" value="Genomic_DNA"/>
</dbReference>
<evidence type="ECO:0000256" key="1">
    <source>
        <dbReference type="SAM" id="MobiDB-lite"/>
    </source>
</evidence>
<keyword evidence="3" id="KW-1185">Reference proteome</keyword>
<sequence length="309" mass="31933">MNITSRATPYSPPDNVRRLFQSAVTGNLRAANDLKSNAPLDLATITTQVKAALDPTASVAAVYEGATSTGFRVLYRITPSASGADKGWSLDLDLTHFIDAQHAQDAMLMDLSLYDADVTTITTRPATPLGQISLRTRGSVFWVHNALWVKLGLTGTMPGSPSTSGGSSSGSSSGTTATTPSTRTMIPELPSRMVAFATAIDKLLAANAVAASAQLKPNTAVVSPSYKGPWGQPFSFRLVSATGTHALKPAEVADGSVVIPTKNGTAQGEYAFIGAKVGTTTVKLVVARADTLAVGTAQVNVQIVAPGSS</sequence>
<proteinExistence type="predicted"/>
<evidence type="ECO:0000313" key="3">
    <source>
        <dbReference type="Proteomes" id="UP001286456"/>
    </source>
</evidence>
<reference evidence="2" key="2">
    <citation type="submission" date="2023-06" db="EMBL/GenBank/DDBJ databases">
        <authorList>
            <consortium name="Lawrence Berkeley National Laboratory"/>
            <person name="Haridas S."/>
            <person name="Hensen N."/>
            <person name="Bonometti L."/>
            <person name="Westerberg I."/>
            <person name="Brannstrom I.O."/>
            <person name="Guillou S."/>
            <person name="Cros-Aarteil S."/>
            <person name="Calhoun S."/>
            <person name="Kuo A."/>
            <person name="Mondo S."/>
            <person name="Pangilinan J."/>
            <person name="Riley R."/>
            <person name="Labutti K."/>
            <person name="Andreopoulos B."/>
            <person name="Lipzen A."/>
            <person name="Chen C."/>
            <person name="Yanf M."/>
            <person name="Daum C."/>
            <person name="Ng V."/>
            <person name="Clum A."/>
            <person name="Steindorff A."/>
            <person name="Ohm R."/>
            <person name="Martin F."/>
            <person name="Silar P."/>
            <person name="Natvig D."/>
            <person name="Lalanne C."/>
            <person name="Gautier V."/>
            <person name="Ament-Velasquez S.L."/>
            <person name="Kruys A."/>
            <person name="Hutchinson M.I."/>
            <person name="Powell A.J."/>
            <person name="Barry K."/>
            <person name="Miller A.N."/>
            <person name="Grigoriev I.V."/>
            <person name="Debuchy R."/>
            <person name="Gladieux P."/>
            <person name="Thoren M.H."/>
            <person name="Johannesson H."/>
        </authorList>
    </citation>
    <scope>NUCLEOTIDE SEQUENCE</scope>
    <source>
        <strain evidence="2">SMH4131-1</strain>
    </source>
</reference>
<protein>
    <submittedName>
        <fullName evidence="2">Uncharacterized protein</fullName>
    </submittedName>
</protein>
<gene>
    <name evidence="2" type="ORF">B0T19DRAFT_480955</name>
</gene>
<comment type="caution">
    <text evidence="2">The sequence shown here is derived from an EMBL/GenBank/DDBJ whole genome shotgun (WGS) entry which is preliminary data.</text>
</comment>